<proteinExistence type="predicted"/>
<dbReference type="EMBL" id="CP002331">
    <property type="protein sequence ID" value="ADU80307.1"/>
    <property type="molecule type" value="Genomic_DNA"/>
</dbReference>
<dbReference type="AlphaFoldDB" id="E8QH45"/>
<protein>
    <submittedName>
        <fullName evidence="1">Uncharacterized protein</fullName>
    </submittedName>
</protein>
<gene>
    <name evidence="1" type="ordered locus">HPIN_05530</name>
</gene>
<name>E8QH45_HELP7</name>
<evidence type="ECO:0000313" key="2">
    <source>
        <dbReference type="Proteomes" id="UP000009059"/>
    </source>
</evidence>
<dbReference type="Proteomes" id="UP000009059">
    <property type="component" value="Chromosome"/>
</dbReference>
<dbReference type="KEGG" id="hpn:HPIN_05530"/>
<reference evidence="2" key="1">
    <citation type="submission" date="2010-11" db="EMBL/GenBank/DDBJ databases">
        <title>Genome sequence of Helicobacter pylori strain India7.</title>
        <authorList>
            <person name="Kersulyte D."/>
            <person name="Mukhopadhyay A."/>
            <person name="Choudhury A."/>
            <person name="Nair G.B."/>
            <person name="Berg D.E."/>
        </authorList>
    </citation>
    <scope>NUCLEOTIDE SEQUENCE [LARGE SCALE GENOMIC DNA]</scope>
    <source>
        <strain evidence="2">India7</strain>
    </source>
</reference>
<accession>E8QH45</accession>
<organism evidence="1 2">
    <name type="scientific">Helicobacter pylori (strain India7)</name>
    <dbReference type="NCBI Taxonomy" id="907238"/>
    <lineage>
        <taxon>Bacteria</taxon>
        <taxon>Pseudomonadati</taxon>
        <taxon>Campylobacterota</taxon>
        <taxon>Epsilonproteobacteria</taxon>
        <taxon>Campylobacterales</taxon>
        <taxon>Helicobacteraceae</taxon>
        <taxon>Helicobacter</taxon>
    </lineage>
</organism>
<sequence>MLSSVFFEQLIGSDRKDIAFFMHKRLYTKNFSQKTLLAITLLGWSRLNILLTNP</sequence>
<dbReference type="HOGENOM" id="CLU_3044087_0_0_7"/>
<evidence type="ECO:0000313" key="1">
    <source>
        <dbReference type="EMBL" id="ADU80307.1"/>
    </source>
</evidence>